<evidence type="ECO:0000256" key="4">
    <source>
        <dbReference type="ARBA" id="ARBA00022737"/>
    </source>
</evidence>
<dbReference type="InterPro" id="IPR027417">
    <property type="entry name" value="P-loop_NTPase"/>
</dbReference>
<dbReference type="GO" id="GO:0016887">
    <property type="term" value="F:ATP hydrolysis activity"/>
    <property type="evidence" value="ECO:0007669"/>
    <property type="project" value="InterPro"/>
</dbReference>
<keyword evidence="13" id="KW-0234">DNA repair</keyword>
<dbReference type="InterPro" id="IPR004602">
    <property type="entry name" value="UvrA"/>
</dbReference>
<evidence type="ECO:0000313" key="19">
    <source>
        <dbReference type="Proteomes" id="UP000317909"/>
    </source>
</evidence>
<protein>
    <recommendedName>
        <fullName evidence="15">UvrABC system protein A</fullName>
    </recommendedName>
    <alternativeName>
        <fullName evidence="16">Excinuclease ABC subunit A</fullName>
    </alternativeName>
</protein>
<dbReference type="GO" id="GO:0003677">
    <property type="term" value="F:DNA binding"/>
    <property type="evidence" value="ECO:0007669"/>
    <property type="project" value="UniProtKB-KW"/>
</dbReference>
<evidence type="ECO:0000256" key="1">
    <source>
        <dbReference type="ARBA" id="ARBA00004496"/>
    </source>
</evidence>
<evidence type="ECO:0000256" key="10">
    <source>
        <dbReference type="ARBA" id="ARBA00022840"/>
    </source>
</evidence>
<evidence type="ECO:0000256" key="12">
    <source>
        <dbReference type="ARBA" id="ARBA00023125"/>
    </source>
</evidence>
<evidence type="ECO:0000256" key="8">
    <source>
        <dbReference type="ARBA" id="ARBA00022771"/>
    </source>
</evidence>
<dbReference type="Pfam" id="PF17760">
    <property type="entry name" value="UvrA_inter"/>
    <property type="match status" value="1"/>
</dbReference>
<evidence type="ECO:0000256" key="5">
    <source>
        <dbReference type="ARBA" id="ARBA00022741"/>
    </source>
</evidence>
<keyword evidence="4" id="KW-0677">Repeat</keyword>
<dbReference type="AlphaFoldDB" id="A0A517TVW4"/>
<evidence type="ECO:0000256" key="16">
    <source>
        <dbReference type="ARBA" id="ARBA00042156"/>
    </source>
</evidence>
<dbReference type="GO" id="GO:0005737">
    <property type="term" value="C:cytoplasm"/>
    <property type="evidence" value="ECO:0007669"/>
    <property type="project" value="UniProtKB-SubCell"/>
</dbReference>
<dbReference type="InterPro" id="IPR017871">
    <property type="entry name" value="ABC_transporter-like_CS"/>
</dbReference>
<dbReference type="InterPro" id="IPR041552">
    <property type="entry name" value="UvrA_DNA-bd"/>
</dbReference>
<dbReference type="PANTHER" id="PTHR43152">
    <property type="entry name" value="UVRABC SYSTEM PROTEIN A"/>
    <property type="match status" value="1"/>
</dbReference>
<proteinExistence type="inferred from homology"/>
<evidence type="ECO:0000256" key="15">
    <source>
        <dbReference type="ARBA" id="ARBA00039316"/>
    </source>
</evidence>
<dbReference type="Gene3D" id="3.30.190.20">
    <property type="match status" value="1"/>
</dbReference>
<organism evidence="18 19">
    <name type="scientific">Lacipirellula limnantheis</name>
    <dbReference type="NCBI Taxonomy" id="2528024"/>
    <lineage>
        <taxon>Bacteria</taxon>
        <taxon>Pseudomonadati</taxon>
        <taxon>Planctomycetota</taxon>
        <taxon>Planctomycetia</taxon>
        <taxon>Pirellulales</taxon>
        <taxon>Lacipirellulaceae</taxon>
        <taxon>Lacipirellula</taxon>
    </lineage>
</organism>
<dbReference type="Pfam" id="PF17755">
    <property type="entry name" value="UvrA_DNA-bind"/>
    <property type="match status" value="1"/>
</dbReference>
<accession>A0A517TVW4</accession>
<gene>
    <name evidence="18" type="primary">uvrA_3</name>
    <name evidence="18" type="ORF">I41_16870</name>
</gene>
<keyword evidence="7" id="KW-0228">DNA excision</keyword>
<evidence type="ECO:0000256" key="14">
    <source>
        <dbReference type="ARBA" id="ARBA00038000"/>
    </source>
</evidence>
<evidence type="ECO:0000313" key="18">
    <source>
        <dbReference type="EMBL" id="QDT72507.1"/>
    </source>
</evidence>
<name>A0A517TVW4_9BACT</name>
<comment type="similarity">
    <text evidence="14">Belongs to the ABC transporter superfamily. UvrA family.</text>
</comment>
<dbReference type="GO" id="GO:0005524">
    <property type="term" value="F:ATP binding"/>
    <property type="evidence" value="ECO:0007669"/>
    <property type="project" value="UniProtKB-KW"/>
</dbReference>
<keyword evidence="19" id="KW-1185">Reference proteome</keyword>
<evidence type="ECO:0000256" key="9">
    <source>
        <dbReference type="ARBA" id="ARBA00022833"/>
    </source>
</evidence>
<comment type="subcellular location">
    <subcellularLocation>
        <location evidence="1">Cytoplasm</location>
    </subcellularLocation>
</comment>
<evidence type="ECO:0000256" key="2">
    <source>
        <dbReference type="ARBA" id="ARBA00022490"/>
    </source>
</evidence>
<evidence type="ECO:0000256" key="13">
    <source>
        <dbReference type="ARBA" id="ARBA00023204"/>
    </source>
</evidence>
<feature type="domain" description="ABC transporter" evidence="17">
    <location>
        <begin position="618"/>
        <end position="950"/>
    </location>
</feature>
<dbReference type="GO" id="GO:0006289">
    <property type="term" value="P:nucleotide-excision repair"/>
    <property type="evidence" value="ECO:0007669"/>
    <property type="project" value="InterPro"/>
</dbReference>
<keyword evidence="2" id="KW-0963">Cytoplasm</keyword>
<evidence type="ECO:0000256" key="7">
    <source>
        <dbReference type="ARBA" id="ARBA00022769"/>
    </source>
</evidence>
<keyword evidence="6" id="KW-0227">DNA damage</keyword>
<dbReference type="InterPro" id="IPR003439">
    <property type="entry name" value="ABC_transporter-like_ATP-bd"/>
</dbReference>
<dbReference type="PANTHER" id="PTHR43152:SF3">
    <property type="entry name" value="UVRABC SYSTEM PROTEIN A"/>
    <property type="match status" value="1"/>
</dbReference>
<keyword evidence="9" id="KW-0862">Zinc</keyword>
<dbReference type="GO" id="GO:0004518">
    <property type="term" value="F:nuclease activity"/>
    <property type="evidence" value="ECO:0007669"/>
    <property type="project" value="UniProtKB-KW"/>
</dbReference>
<keyword evidence="12" id="KW-0238">DNA-binding</keyword>
<dbReference type="NCBIfam" id="TIGR00630">
    <property type="entry name" value="uvra"/>
    <property type="match status" value="1"/>
</dbReference>
<dbReference type="InterPro" id="IPR041102">
    <property type="entry name" value="UvrA_inter"/>
</dbReference>
<dbReference type="GO" id="GO:0009380">
    <property type="term" value="C:excinuclease repair complex"/>
    <property type="evidence" value="ECO:0007669"/>
    <property type="project" value="InterPro"/>
</dbReference>
<dbReference type="RefSeq" id="WP_246133836.1">
    <property type="nucleotide sequence ID" value="NZ_CP036339.1"/>
</dbReference>
<evidence type="ECO:0000259" key="17">
    <source>
        <dbReference type="PROSITE" id="PS50893"/>
    </source>
</evidence>
<evidence type="ECO:0000256" key="6">
    <source>
        <dbReference type="ARBA" id="ARBA00022763"/>
    </source>
</evidence>
<keyword evidence="5" id="KW-0547">Nucleotide-binding</keyword>
<dbReference type="Gene3D" id="1.10.8.280">
    <property type="entry name" value="ABC transporter ATPase domain-like"/>
    <property type="match status" value="1"/>
</dbReference>
<keyword evidence="3" id="KW-0479">Metal-binding</keyword>
<dbReference type="PROSITE" id="PS50893">
    <property type="entry name" value="ABC_TRANSPORTER_2"/>
    <property type="match status" value="1"/>
</dbReference>
<evidence type="ECO:0000256" key="11">
    <source>
        <dbReference type="ARBA" id="ARBA00022881"/>
    </source>
</evidence>
<keyword evidence="8" id="KW-0863">Zinc-finger</keyword>
<dbReference type="EMBL" id="CP036339">
    <property type="protein sequence ID" value="QDT72507.1"/>
    <property type="molecule type" value="Genomic_DNA"/>
</dbReference>
<dbReference type="Gene3D" id="1.20.1580.10">
    <property type="entry name" value="ABC transporter ATPase like domain"/>
    <property type="match status" value="2"/>
</dbReference>
<dbReference type="PROSITE" id="PS00211">
    <property type="entry name" value="ABC_TRANSPORTER_1"/>
    <property type="match status" value="1"/>
</dbReference>
<dbReference type="KEGG" id="llh:I41_16870"/>
<dbReference type="Gene3D" id="3.40.50.300">
    <property type="entry name" value="P-loop containing nucleotide triphosphate hydrolases"/>
    <property type="match status" value="3"/>
</dbReference>
<sequence>MDAHGSPPMIRLRGVAVHNLKQVDLDLPHRRLIAFCGVSGSGKTSLALDTLYTEGQRRYVESFSTYTRQFLEQLDKPAAESIEGIPPSIAVARKNVSRSSRATVGSSTQVNEHLQLLFARIGEVICYECGERVERDSAESAADELLRLPSGTRVMLGFVSQRGKERHAEEWLGDLAALGYRRCVLAEKTEEIRPELAPRLAELKEIEVVVDRVTAQPDGSTRLRDSLESSLEAGRGAAVAWVEASAEGVGSLLRLDDAIAQEPRQPQKTPDSVQLDDRAWTVRRFSNRLRCERCGIQYPDVEPQLLNYNNPLGACKACEGFGNIIDVDMQRVVPDAEKSLRDGAIAPWNTPAYAHELEELLALAPKYGIPIDVPFRDLNEEHLRLIREGVPEKKFGGLTGFFNWLERRKYKMHIRVFLSRWRSYYPCPACGGARLKPEALAVRIGGWNIAEVMAMRVSEALAWLRGLMLSDWQRSVGQLLVDQVTARLNYLERVGVGHLAVERSLRTLSGGEAQRVALTAALGSNLTGILYVLDEPSAGLHPADLPRLVEAVRGLCGRGNTVALVEHEPSLIQAAEHVVEMGPGAGEFGGKVIFQGSPAEMLEHPESRTGEWLAGRRIGADRGSRRPATHGWLKLVGARGNNLQNVSVEFPLGLLCVVTGVSGAGKSTLVQQTLFPAVAQKLRIEAEKPAEFDDLIGAGQVEDALRVDQSPIGRTPRSNPVTYVKAFDPIRLLFAETTEAKARSFKAGHFSFNAEEGRCEACQGDGYKKIDMRFMADVYMKCPECHGARYRREVLEVKYRGLSIADVLNLSVREAFNFFRGHKKVLARLKCLIDVGLDYLRLGQPANTLSGGESQRLKLANYVSAARRGRTLFVLDEPTTGLHFSDVMQLIECFDSLVAMGHSLIVVEHNLQMMRAADYIIDVGPGPAEMGGRVVAVGTPEEVARNPDSITGPFLAEELARVATEADD</sequence>
<reference evidence="18 19" key="1">
    <citation type="submission" date="2019-02" db="EMBL/GenBank/DDBJ databases">
        <title>Deep-cultivation of Planctomycetes and their phenomic and genomic characterization uncovers novel biology.</title>
        <authorList>
            <person name="Wiegand S."/>
            <person name="Jogler M."/>
            <person name="Boedeker C."/>
            <person name="Pinto D."/>
            <person name="Vollmers J."/>
            <person name="Rivas-Marin E."/>
            <person name="Kohn T."/>
            <person name="Peeters S.H."/>
            <person name="Heuer A."/>
            <person name="Rast P."/>
            <person name="Oberbeckmann S."/>
            <person name="Bunk B."/>
            <person name="Jeske O."/>
            <person name="Meyerdierks A."/>
            <person name="Storesund J.E."/>
            <person name="Kallscheuer N."/>
            <person name="Luecker S."/>
            <person name="Lage O.M."/>
            <person name="Pohl T."/>
            <person name="Merkel B.J."/>
            <person name="Hornburger P."/>
            <person name="Mueller R.-W."/>
            <person name="Bruemmer F."/>
            <person name="Labrenz M."/>
            <person name="Spormann A.M."/>
            <person name="Op den Camp H."/>
            <person name="Overmann J."/>
            <person name="Amann R."/>
            <person name="Jetten M.S.M."/>
            <person name="Mascher T."/>
            <person name="Medema M.H."/>
            <person name="Devos D.P."/>
            <person name="Kaster A.-K."/>
            <person name="Ovreas L."/>
            <person name="Rohde M."/>
            <person name="Galperin M.Y."/>
            <person name="Jogler C."/>
        </authorList>
    </citation>
    <scope>NUCLEOTIDE SEQUENCE [LARGE SCALE GENOMIC DNA]</scope>
    <source>
        <strain evidence="18 19">I41</strain>
    </source>
</reference>
<dbReference type="Proteomes" id="UP000317909">
    <property type="component" value="Chromosome"/>
</dbReference>
<keyword evidence="10" id="KW-0067">ATP-binding</keyword>
<dbReference type="GO" id="GO:0008270">
    <property type="term" value="F:zinc ion binding"/>
    <property type="evidence" value="ECO:0007669"/>
    <property type="project" value="UniProtKB-KW"/>
</dbReference>
<keyword evidence="11" id="KW-0267">Excision nuclease</keyword>
<dbReference type="SUPFAM" id="SSF52540">
    <property type="entry name" value="P-loop containing nucleoside triphosphate hydrolases"/>
    <property type="match status" value="2"/>
</dbReference>
<evidence type="ECO:0000256" key="3">
    <source>
        <dbReference type="ARBA" id="ARBA00022723"/>
    </source>
</evidence>